<dbReference type="PROSITE" id="PS00798">
    <property type="entry name" value="ALDOKETO_REDUCTASE_1"/>
    <property type="match status" value="1"/>
</dbReference>
<evidence type="ECO:0000256" key="1">
    <source>
        <dbReference type="ARBA" id="ARBA00007905"/>
    </source>
</evidence>
<protein>
    <submittedName>
        <fullName evidence="5">Aldo/keto reductase</fullName>
    </submittedName>
</protein>
<dbReference type="InterPro" id="IPR036812">
    <property type="entry name" value="NAD(P)_OxRdtase_dom_sf"/>
</dbReference>
<sequence>MSTKLDRSASIREAIPPVGLGTWPLKGDTAYRIVLQALEMGYRHLDTATYYGNEEQIGRALRSSGLRRDEVFITTKMPQGNAGRERATIEESLQALQVDAVDLWLVHWPPAGKSAPDTWAEFLRARDDGLARFVGVSNYDVSQLDELTAAHKEAPALNQIRYGPSLHSQLLLTEHERRGIVVAGWSPFKSTNLAHPVLVRIADNHGMSAAQVVVRWHIQHGVICLPRSTNVGRLRSNRDVDGLVLTPEQITAIDKLAD</sequence>
<evidence type="ECO:0000313" key="5">
    <source>
        <dbReference type="EMBL" id="GAA4699471.1"/>
    </source>
</evidence>
<keyword evidence="6" id="KW-1185">Reference proteome</keyword>
<evidence type="ECO:0000256" key="3">
    <source>
        <dbReference type="ARBA" id="ARBA00023002"/>
    </source>
</evidence>
<keyword evidence="3" id="KW-0560">Oxidoreductase</keyword>
<dbReference type="PANTHER" id="PTHR43827">
    <property type="entry name" value="2,5-DIKETO-D-GLUCONIC ACID REDUCTASE"/>
    <property type="match status" value="1"/>
</dbReference>
<dbReference type="CDD" id="cd19071">
    <property type="entry name" value="AKR_AKR1-5-like"/>
    <property type="match status" value="1"/>
</dbReference>
<dbReference type="InterPro" id="IPR023210">
    <property type="entry name" value="NADP_OxRdtase_dom"/>
</dbReference>
<evidence type="ECO:0000259" key="4">
    <source>
        <dbReference type="Pfam" id="PF00248"/>
    </source>
</evidence>
<dbReference type="PRINTS" id="PR00069">
    <property type="entry name" value="ALDKETRDTASE"/>
</dbReference>
<feature type="domain" description="NADP-dependent oxidoreductase" evidence="4">
    <location>
        <begin position="18"/>
        <end position="257"/>
    </location>
</feature>
<dbReference type="Proteomes" id="UP001499974">
    <property type="component" value="Unassembled WGS sequence"/>
</dbReference>
<dbReference type="PIRSF" id="PIRSF000097">
    <property type="entry name" value="AKR"/>
    <property type="match status" value="1"/>
</dbReference>
<dbReference type="PROSITE" id="PS00063">
    <property type="entry name" value="ALDOKETO_REDUCTASE_3"/>
    <property type="match status" value="1"/>
</dbReference>
<evidence type="ECO:0000256" key="2">
    <source>
        <dbReference type="ARBA" id="ARBA00022857"/>
    </source>
</evidence>
<keyword evidence="2" id="KW-0521">NADP</keyword>
<evidence type="ECO:0000313" key="6">
    <source>
        <dbReference type="Proteomes" id="UP001499974"/>
    </source>
</evidence>
<comment type="caution">
    <text evidence="5">The sequence shown here is derived from an EMBL/GenBank/DDBJ whole genome shotgun (WGS) entry which is preliminary data.</text>
</comment>
<accession>A0ABP8X236</accession>
<dbReference type="SUPFAM" id="SSF51430">
    <property type="entry name" value="NAD(P)-linked oxidoreductase"/>
    <property type="match status" value="1"/>
</dbReference>
<comment type="similarity">
    <text evidence="1">Belongs to the aldo/keto reductase family.</text>
</comment>
<dbReference type="InterPro" id="IPR018170">
    <property type="entry name" value="Aldo/ket_reductase_CS"/>
</dbReference>
<dbReference type="Pfam" id="PF00248">
    <property type="entry name" value="Aldo_ket_red"/>
    <property type="match status" value="1"/>
</dbReference>
<proteinExistence type="inferred from homology"/>
<dbReference type="Gene3D" id="3.20.20.100">
    <property type="entry name" value="NADP-dependent oxidoreductase domain"/>
    <property type="match status" value="1"/>
</dbReference>
<reference evidence="6" key="1">
    <citation type="journal article" date="2019" name="Int. J. Syst. Evol. Microbiol.">
        <title>The Global Catalogue of Microorganisms (GCM) 10K type strain sequencing project: providing services to taxonomists for standard genome sequencing and annotation.</title>
        <authorList>
            <consortium name="The Broad Institute Genomics Platform"/>
            <consortium name="The Broad Institute Genome Sequencing Center for Infectious Disease"/>
            <person name="Wu L."/>
            <person name="Ma J."/>
        </authorList>
    </citation>
    <scope>NUCLEOTIDE SEQUENCE [LARGE SCALE GENOMIC DNA]</scope>
    <source>
        <strain evidence="6">JCM 18531</strain>
    </source>
</reference>
<gene>
    <name evidence="5" type="ORF">GCM10023349_14730</name>
</gene>
<name>A0ABP8X236_9ACTN</name>
<dbReference type="PROSITE" id="PS00062">
    <property type="entry name" value="ALDOKETO_REDUCTASE_2"/>
    <property type="match status" value="1"/>
</dbReference>
<organism evidence="5 6">
    <name type="scientific">Nocardioides conyzicola</name>
    <dbReference type="NCBI Taxonomy" id="1651781"/>
    <lineage>
        <taxon>Bacteria</taxon>
        <taxon>Bacillati</taxon>
        <taxon>Actinomycetota</taxon>
        <taxon>Actinomycetes</taxon>
        <taxon>Propionibacteriales</taxon>
        <taxon>Nocardioidaceae</taxon>
        <taxon>Nocardioides</taxon>
    </lineage>
</organism>
<dbReference type="EMBL" id="BAABKM010000002">
    <property type="protein sequence ID" value="GAA4699471.1"/>
    <property type="molecule type" value="Genomic_DNA"/>
</dbReference>
<dbReference type="InterPro" id="IPR020471">
    <property type="entry name" value="AKR"/>
</dbReference>
<dbReference type="RefSeq" id="WP_345520598.1">
    <property type="nucleotide sequence ID" value="NZ_BAABKM010000002.1"/>
</dbReference>
<dbReference type="PANTHER" id="PTHR43827:SF3">
    <property type="entry name" value="NADP-DEPENDENT OXIDOREDUCTASE DOMAIN-CONTAINING PROTEIN"/>
    <property type="match status" value="1"/>
</dbReference>